<feature type="transmembrane region" description="Helical" evidence="2">
    <location>
        <begin position="42"/>
        <end position="59"/>
    </location>
</feature>
<evidence type="ECO:0000313" key="3">
    <source>
        <dbReference type="EMBL" id="CZU54965.1"/>
    </source>
</evidence>
<accession>A0A156W3U4</accession>
<evidence type="ECO:0000256" key="2">
    <source>
        <dbReference type="SAM" id="Phobius"/>
    </source>
</evidence>
<feature type="region of interest" description="Disordered" evidence="1">
    <location>
        <begin position="172"/>
        <end position="202"/>
    </location>
</feature>
<dbReference type="EMBL" id="FJXR01000003">
    <property type="protein sequence ID" value="CZU54965.1"/>
    <property type="molecule type" value="Genomic_DNA"/>
</dbReference>
<dbReference type="Proteomes" id="UP000076008">
    <property type="component" value="Unassembled WGS sequence"/>
</dbReference>
<gene>
    <name evidence="3" type="ORF">SAMEA2273318_00740</name>
</gene>
<sequence length="276" mass="31422">MRVQLRLNVRAAAERGHRQVKERGQRAQNRLQRDKFTKRHQMVLVIPVSGVVAVLAVFPERNDAVVGVVAVLLIQTRIDNPGDQRAAARQQQVVHHVEERLLVNFQIGDCRLRPDNQLRFTHHLFGGVGVDLQRIQQLFLIPLHGLRDIPLHHGNLHGAIGLRREPLDIAQREGQGEQHQRHGQRFPAALDQRQDQQSAHYHQQEVDGFNTHYRRQAFQRAVNLAVAELQPREARQHPAAQELGELPDHRRGNGDAQPGGFWPQARKDAGEQTGIK</sequence>
<evidence type="ECO:0000256" key="1">
    <source>
        <dbReference type="SAM" id="MobiDB-lite"/>
    </source>
</evidence>
<keyword evidence="2" id="KW-1133">Transmembrane helix</keyword>
<dbReference type="AlphaFoldDB" id="A0A156W3U4"/>
<evidence type="ECO:0000313" key="4">
    <source>
        <dbReference type="Proteomes" id="UP000076008"/>
    </source>
</evidence>
<keyword evidence="2" id="KW-0472">Membrane</keyword>
<name>A0A156W3U4_ENTCL</name>
<protein>
    <submittedName>
        <fullName evidence="3">Uncharacterized protein</fullName>
    </submittedName>
</protein>
<proteinExistence type="predicted"/>
<keyword evidence="2" id="KW-0812">Transmembrane</keyword>
<reference evidence="3 4" key="1">
    <citation type="submission" date="2016-03" db="EMBL/GenBank/DDBJ databases">
        <authorList>
            <consortium name="Pathogen Informatics"/>
        </authorList>
    </citation>
    <scope>NUCLEOTIDE SEQUENCE [LARGE SCALE GENOMIC DNA]</scope>
    <source>
        <strain evidence="4">e1252</strain>
    </source>
</reference>
<feature type="region of interest" description="Disordered" evidence="1">
    <location>
        <begin position="232"/>
        <end position="276"/>
    </location>
</feature>
<organism evidence="3 4">
    <name type="scientific">Enterobacter cloacae</name>
    <dbReference type="NCBI Taxonomy" id="550"/>
    <lineage>
        <taxon>Bacteria</taxon>
        <taxon>Pseudomonadati</taxon>
        <taxon>Pseudomonadota</taxon>
        <taxon>Gammaproteobacteria</taxon>
        <taxon>Enterobacterales</taxon>
        <taxon>Enterobacteriaceae</taxon>
        <taxon>Enterobacter</taxon>
        <taxon>Enterobacter cloacae complex</taxon>
    </lineage>
</organism>